<evidence type="ECO:0000313" key="2">
    <source>
        <dbReference type="Proteomes" id="UP000325081"/>
    </source>
</evidence>
<keyword evidence="2" id="KW-1185">Reference proteome</keyword>
<evidence type="ECO:0000313" key="1">
    <source>
        <dbReference type="EMBL" id="GER43476.1"/>
    </source>
</evidence>
<dbReference type="OrthoDB" id="8062037at2759"/>
<comment type="caution">
    <text evidence="1">The sequence shown here is derived from an EMBL/GenBank/DDBJ whole genome shotgun (WGS) entry which is preliminary data.</text>
</comment>
<protein>
    <submittedName>
        <fullName evidence="1">RING finger protein</fullName>
    </submittedName>
</protein>
<proteinExistence type="predicted"/>
<gene>
    <name evidence="1" type="ORF">STAS_20325</name>
</gene>
<dbReference type="Proteomes" id="UP000325081">
    <property type="component" value="Unassembled WGS sequence"/>
</dbReference>
<organism evidence="1 2">
    <name type="scientific">Striga asiatica</name>
    <name type="common">Asiatic witchweed</name>
    <name type="synonym">Buchnera asiatica</name>
    <dbReference type="NCBI Taxonomy" id="4170"/>
    <lineage>
        <taxon>Eukaryota</taxon>
        <taxon>Viridiplantae</taxon>
        <taxon>Streptophyta</taxon>
        <taxon>Embryophyta</taxon>
        <taxon>Tracheophyta</taxon>
        <taxon>Spermatophyta</taxon>
        <taxon>Magnoliopsida</taxon>
        <taxon>eudicotyledons</taxon>
        <taxon>Gunneridae</taxon>
        <taxon>Pentapetalae</taxon>
        <taxon>asterids</taxon>
        <taxon>lamiids</taxon>
        <taxon>Lamiales</taxon>
        <taxon>Orobanchaceae</taxon>
        <taxon>Buchnereae</taxon>
        <taxon>Striga</taxon>
    </lineage>
</organism>
<dbReference type="AlphaFoldDB" id="A0A5A7QEX0"/>
<sequence length="369" mass="39769">MGHRHMLNAPNILETDSGQEWNHSEQPFMPTTIAGASGSSPLVYPTVNIQGGPFSLSTPTSNGNHWSILNAQSTHNETEASDPPHDHFLHKPADTNSHLVPTNYLHGDFNNQTLSKVSQKRKNPYVPQISEMGSTSRYYDAGSSSNLHLPAVPYQENQNVDSYPTTWKYPPGYVLNSLSIGGESTPRNVRSRGNADVEIRSSNFLNPFSSQSSDQNTLLGLSGSIPQAGQGVAMASGTSSFAHDPNTLGSLNSHSNVSIESEGFGNNSGALSRNTIHQIANYNADQSFGKNISGYLQRTVPTLGASSSSFQAVQLTAPNNGPTITAESNSSRHRQVISAMRLLNRERNVRIGMPSDTVRLAAQEASSHE</sequence>
<name>A0A5A7QEX0_STRAF</name>
<dbReference type="EMBL" id="BKCP01006626">
    <property type="protein sequence ID" value="GER43476.1"/>
    <property type="molecule type" value="Genomic_DNA"/>
</dbReference>
<accession>A0A5A7QEX0</accession>
<reference evidence="2" key="1">
    <citation type="journal article" date="2019" name="Curr. Biol.">
        <title>Genome Sequence of Striga asiatica Provides Insight into the Evolution of Plant Parasitism.</title>
        <authorList>
            <person name="Yoshida S."/>
            <person name="Kim S."/>
            <person name="Wafula E.K."/>
            <person name="Tanskanen J."/>
            <person name="Kim Y.M."/>
            <person name="Honaas L."/>
            <person name="Yang Z."/>
            <person name="Spallek T."/>
            <person name="Conn C.E."/>
            <person name="Ichihashi Y."/>
            <person name="Cheong K."/>
            <person name="Cui S."/>
            <person name="Der J.P."/>
            <person name="Gundlach H."/>
            <person name="Jiao Y."/>
            <person name="Hori C."/>
            <person name="Ishida J.K."/>
            <person name="Kasahara H."/>
            <person name="Kiba T."/>
            <person name="Kim M.S."/>
            <person name="Koo N."/>
            <person name="Laohavisit A."/>
            <person name="Lee Y.H."/>
            <person name="Lumba S."/>
            <person name="McCourt P."/>
            <person name="Mortimer J.C."/>
            <person name="Mutuku J.M."/>
            <person name="Nomura T."/>
            <person name="Sasaki-Sekimoto Y."/>
            <person name="Seto Y."/>
            <person name="Wang Y."/>
            <person name="Wakatake T."/>
            <person name="Sakakibara H."/>
            <person name="Demura T."/>
            <person name="Yamaguchi S."/>
            <person name="Yoneyama K."/>
            <person name="Manabe R.I."/>
            <person name="Nelson D.C."/>
            <person name="Schulman A.H."/>
            <person name="Timko M.P."/>
            <person name="dePamphilis C.W."/>
            <person name="Choi D."/>
            <person name="Shirasu K."/>
        </authorList>
    </citation>
    <scope>NUCLEOTIDE SEQUENCE [LARGE SCALE GENOMIC DNA]</scope>
    <source>
        <strain evidence="2">cv. UVA1</strain>
    </source>
</reference>